<evidence type="ECO:0000313" key="2">
    <source>
        <dbReference type="Proteomes" id="UP000499080"/>
    </source>
</evidence>
<organism evidence="1 2">
    <name type="scientific">Araneus ventricosus</name>
    <name type="common">Orbweaver spider</name>
    <name type="synonym">Epeira ventricosa</name>
    <dbReference type="NCBI Taxonomy" id="182803"/>
    <lineage>
        <taxon>Eukaryota</taxon>
        <taxon>Metazoa</taxon>
        <taxon>Ecdysozoa</taxon>
        <taxon>Arthropoda</taxon>
        <taxon>Chelicerata</taxon>
        <taxon>Arachnida</taxon>
        <taxon>Araneae</taxon>
        <taxon>Araneomorphae</taxon>
        <taxon>Entelegynae</taxon>
        <taxon>Araneoidea</taxon>
        <taxon>Araneidae</taxon>
        <taxon>Araneus</taxon>
    </lineage>
</organism>
<name>A0A4Y2UGF4_ARAVE</name>
<reference evidence="1 2" key="1">
    <citation type="journal article" date="2019" name="Sci. Rep.">
        <title>Orb-weaving spider Araneus ventricosus genome elucidates the spidroin gene catalogue.</title>
        <authorList>
            <person name="Kono N."/>
            <person name="Nakamura H."/>
            <person name="Ohtoshi R."/>
            <person name="Moran D.A.P."/>
            <person name="Shinohara A."/>
            <person name="Yoshida Y."/>
            <person name="Fujiwara M."/>
            <person name="Mori M."/>
            <person name="Tomita M."/>
            <person name="Arakawa K."/>
        </authorList>
    </citation>
    <scope>NUCLEOTIDE SEQUENCE [LARGE SCALE GENOMIC DNA]</scope>
</reference>
<dbReference type="EMBL" id="BGPR01036642">
    <property type="protein sequence ID" value="GBO11948.1"/>
    <property type="molecule type" value="Genomic_DNA"/>
</dbReference>
<dbReference type="AlphaFoldDB" id="A0A4Y2UGF4"/>
<keyword evidence="2" id="KW-1185">Reference proteome</keyword>
<comment type="caution">
    <text evidence="1">The sequence shown here is derived from an EMBL/GenBank/DDBJ whole genome shotgun (WGS) entry which is preliminary data.</text>
</comment>
<protein>
    <submittedName>
        <fullName evidence="1">Uncharacterized protein</fullName>
    </submittedName>
</protein>
<sequence length="108" mass="12277">MGYQNVQACYKQKEEQFKHSCNCPHVEEAGRAIELGGGLQIRQGIGYSHEKTIDQDEAIIYLGYLEFEEYEFVLELGSPNLGGHLPLRSTPRYNLPLRRREMGCDGQG</sequence>
<gene>
    <name evidence="1" type="ORF">AVEN_37170_1</name>
</gene>
<accession>A0A4Y2UGF4</accession>
<proteinExistence type="predicted"/>
<evidence type="ECO:0000313" key="1">
    <source>
        <dbReference type="EMBL" id="GBO11948.1"/>
    </source>
</evidence>
<dbReference type="Proteomes" id="UP000499080">
    <property type="component" value="Unassembled WGS sequence"/>
</dbReference>